<reference evidence="11" key="1">
    <citation type="submission" date="2017-06" db="EMBL/GenBank/DDBJ databases">
        <title>Genome analysis of Fimbriiglobus ruber SP5, the first member of the order Planctomycetales with confirmed chitinolytic capability.</title>
        <authorList>
            <person name="Ravin N.V."/>
            <person name="Rakitin A.L."/>
            <person name="Ivanova A.A."/>
            <person name="Beletsky A.V."/>
            <person name="Kulichevskaya I.S."/>
            <person name="Mardanov A.V."/>
            <person name="Dedysh S.N."/>
        </authorList>
    </citation>
    <scope>NUCLEOTIDE SEQUENCE [LARGE SCALE GENOMIC DNA]</scope>
    <source>
        <strain evidence="11">SP5</strain>
    </source>
</reference>
<dbReference type="CDD" id="cd02440">
    <property type="entry name" value="AdoMet_MTases"/>
    <property type="match status" value="1"/>
</dbReference>
<evidence type="ECO:0000259" key="9">
    <source>
        <dbReference type="SMART" id="SM00359"/>
    </source>
</evidence>
<organism evidence="10 11">
    <name type="scientific">Fimbriiglobus ruber</name>
    <dbReference type="NCBI Taxonomy" id="1908690"/>
    <lineage>
        <taxon>Bacteria</taxon>
        <taxon>Pseudomonadati</taxon>
        <taxon>Planctomycetota</taxon>
        <taxon>Planctomycetia</taxon>
        <taxon>Gemmatales</taxon>
        <taxon>Gemmataceae</taxon>
        <taxon>Fimbriiglobus</taxon>
    </lineage>
</organism>
<name>A0A225DLI8_9BACT</name>
<dbReference type="SMART" id="SM00359">
    <property type="entry name" value="PUA"/>
    <property type="match status" value="1"/>
</dbReference>
<feature type="domain" description="PUA" evidence="9">
    <location>
        <begin position="8"/>
        <end position="93"/>
    </location>
</feature>
<comment type="subcellular location">
    <subcellularLocation>
        <location evidence="1">Cytoplasm</location>
    </subcellularLocation>
</comment>
<keyword evidence="4 10" id="KW-0489">Methyltransferase</keyword>
<sequence length="401" mass="43869">MISATPTGKVVLKPKRALPFYARHPWVFAGATERVEGTPADGDVVDLVSSTGNFVARGLFNSQSKIRVRLYSWDEAVPLDRAFFKERIARAIALRHDVLHLNHGSAAAYRVVFSEADVLSGMVVDRYGDYLTVQFTSLAIGMRREMIAEILTELLNPKGIYLRTEKGIGQLEGLELHDGLLAGETPPAEIMIEENGLKFAVNLAEGQKTGYYLDQRDNRAVVGRLATGRRVLDAFCYSGGFGVYAAKAGASEVESVDASEAALRLADRNAVVNGLSQITLTQADVFNYLGKMATEGRTFDLVVLDPPKFARNRAAIPQALQGYRKLHQHAMKLLAKDGILASCCCTGLITSEMLEDLISQVAVDARRDLQILERRGPAADHPVAAACRESGYLKCIISRVW</sequence>
<evidence type="ECO:0000256" key="3">
    <source>
        <dbReference type="ARBA" id="ARBA00022552"/>
    </source>
</evidence>
<dbReference type="InterPro" id="IPR015947">
    <property type="entry name" value="PUA-like_sf"/>
</dbReference>
<evidence type="ECO:0000256" key="4">
    <source>
        <dbReference type="ARBA" id="ARBA00022603"/>
    </source>
</evidence>
<gene>
    <name evidence="10" type="ORF">FRUB_04359</name>
</gene>
<dbReference type="GO" id="GO:0003723">
    <property type="term" value="F:RNA binding"/>
    <property type="evidence" value="ECO:0007669"/>
    <property type="project" value="UniProtKB-KW"/>
</dbReference>
<dbReference type="PANTHER" id="PTHR42873">
    <property type="entry name" value="RIBOSOMAL RNA LARGE SUBUNIT METHYLTRANSFERASE"/>
    <property type="match status" value="1"/>
</dbReference>
<accession>A0A225DLI8</accession>
<dbReference type="InterPro" id="IPR041532">
    <property type="entry name" value="RlmI-like_PUA"/>
</dbReference>
<comment type="caution">
    <text evidence="10">The sequence shown here is derived from an EMBL/GenBank/DDBJ whole genome shotgun (WGS) entry which is preliminary data.</text>
</comment>
<dbReference type="InterPro" id="IPR019614">
    <property type="entry name" value="SAM-dep_methyl-trfase"/>
</dbReference>
<dbReference type="GO" id="GO:0008168">
    <property type="term" value="F:methyltransferase activity"/>
    <property type="evidence" value="ECO:0007669"/>
    <property type="project" value="UniProtKB-KW"/>
</dbReference>
<dbReference type="SUPFAM" id="SSF88697">
    <property type="entry name" value="PUA domain-like"/>
    <property type="match status" value="1"/>
</dbReference>
<evidence type="ECO:0000256" key="5">
    <source>
        <dbReference type="ARBA" id="ARBA00022679"/>
    </source>
</evidence>
<evidence type="ECO:0000256" key="2">
    <source>
        <dbReference type="ARBA" id="ARBA00022490"/>
    </source>
</evidence>
<dbReference type="OrthoDB" id="9805492at2"/>
<dbReference type="CDD" id="cd11572">
    <property type="entry name" value="RlmI_M_like"/>
    <property type="match status" value="1"/>
</dbReference>
<protein>
    <submittedName>
        <fullName evidence="10">LSU m5C1962 methyltransferase RlmI</fullName>
    </submittedName>
</protein>
<dbReference type="InterPro" id="IPR002478">
    <property type="entry name" value="PUA"/>
</dbReference>
<evidence type="ECO:0000256" key="6">
    <source>
        <dbReference type="ARBA" id="ARBA00022691"/>
    </source>
</evidence>
<dbReference type="Gene3D" id="3.40.50.150">
    <property type="entry name" value="Vaccinia Virus protein VP39"/>
    <property type="match status" value="1"/>
</dbReference>
<comment type="similarity">
    <text evidence="8">Belongs to the methyltransferase superfamily. RlmI family.</text>
</comment>
<dbReference type="GO" id="GO:0005737">
    <property type="term" value="C:cytoplasm"/>
    <property type="evidence" value="ECO:0007669"/>
    <property type="project" value="UniProtKB-SubCell"/>
</dbReference>
<dbReference type="Pfam" id="PF10672">
    <property type="entry name" value="Methyltrans_SAM"/>
    <property type="match status" value="1"/>
</dbReference>
<dbReference type="InterPro" id="IPR029063">
    <property type="entry name" value="SAM-dependent_MTases_sf"/>
</dbReference>
<evidence type="ECO:0000256" key="1">
    <source>
        <dbReference type="ARBA" id="ARBA00004496"/>
    </source>
</evidence>
<dbReference type="PROSITE" id="PS50890">
    <property type="entry name" value="PUA"/>
    <property type="match status" value="1"/>
</dbReference>
<dbReference type="PANTHER" id="PTHR42873:SF1">
    <property type="entry name" value="S-ADENOSYLMETHIONINE-DEPENDENT METHYLTRANSFERASE DOMAIN-CONTAINING PROTEIN"/>
    <property type="match status" value="1"/>
</dbReference>
<evidence type="ECO:0000313" key="11">
    <source>
        <dbReference type="Proteomes" id="UP000214646"/>
    </source>
</evidence>
<proteinExistence type="inferred from homology"/>
<evidence type="ECO:0000256" key="8">
    <source>
        <dbReference type="ARBA" id="ARBA00038091"/>
    </source>
</evidence>
<keyword evidence="11" id="KW-1185">Reference proteome</keyword>
<dbReference type="Gene3D" id="3.30.750.80">
    <property type="entry name" value="RNA methyltransferase domain (HRMD) like"/>
    <property type="match status" value="1"/>
</dbReference>
<evidence type="ECO:0000313" key="10">
    <source>
        <dbReference type="EMBL" id="OWK42281.1"/>
    </source>
</evidence>
<dbReference type="InterPro" id="IPR036974">
    <property type="entry name" value="PUA_sf"/>
</dbReference>
<dbReference type="CDD" id="cd21153">
    <property type="entry name" value="PUA_RlmI"/>
    <property type="match status" value="1"/>
</dbReference>
<keyword evidence="5 10" id="KW-0808">Transferase</keyword>
<dbReference type="GO" id="GO:0032259">
    <property type="term" value="P:methylation"/>
    <property type="evidence" value="ECO:0007669"/>
    <property type="project" value="UniProtKB-KW"/>
</dbReference>
<dbReference type="Pfam" id="PF17785">
    <property type="entry name" value="PUA_3"/>
    <property type="match status" value="1"/>
</dbReference>
<keyword evidence="6" id="KW-0949">S-adenosyl-L-methionine</keyword>
<dbReference type="EMBL" id="NIDE01000005">
    <property type="protein sequence ID" value="OWK42281.1"/>
    <property type="molecule type" value="Genomic_DNA"/>
</dbReference>
<dbReference type="Proteomes" id="UP000214646">
    <property type="component" value="Unassembled WGS sequence"/>
</dbReference>
<keyword evidence="3" id="KW-0698">rRNA processing</keyword>
<dbReference type="AlphaFoldDB" id="A0A225DLI8"/>
<dbReference type="GO" id="GO:0006364">
    <property type="term" value="P:rRNA processing"/>
    <property type="evidence" value="ECO:0007669"/>
    <property type="project" value="UniProtKB-KW"/>
</dbReference>
<keyword evidence="7" id="KW-0694">RNA-binding</keyword>
<dbReference type="RefSeq" id="WP_088255462.1">
    <property type="nucleotide sequence ID" value="NZ_NIDE01000005.1"/>
</dbReference>
<evidence type="ECO:0000256" key="7">
    <source>
        <dbReference type="ARBA" id="ARBA00022884"/>
    </source>
</evidence>
<keyword evidence="2" id="KW-0963">Cytoplasm</keyword>
<dbReference type="SUPFAM" id="SSF53335">
    <property type="entry name" value="S-adenosyl-L-methionine-dependent methyltransferases"/>
    <property type="match status" value="1"/>
</dbReference>
<dbReference type="Gene3D" id="2.30.130.10">
    <property type="entry name" value="PUA domain"/>
    <property type="match status" value="1"/>
</dbReference>